<feature type="region of interest" description="Disordered" evidence="4">
    <location>
        <begin position="1"/>
        <end position="24"/>
    </location>
</feature>
<dbReference type="Pfam" id="PF01627">
    <property type="entry name" value="Hpt"/>
    <property type="match status" value="1"/>
</dbReference>
<reference evidence="7 8" key="1">
    <citation type="submission" date="2018-02" db="EMBL/GenBank/DDBJ databases">
        <title>Genome sequencing of Solimonas sp. HR-BB.</title>
        <authorList>
            <person name="Lee Y."/>
            <person name="Jeon C.O."/>
        </authorList>
    </citation>
    <scope>NUCLEOTIDE SEQUENCE [LARGE SCALE GENOMIC DNA]</scope>
    <source>
        <strain evidence="7 8">HR-BB</strain>
    </source>
</reference>
<feature type="domain" description="HPt" evidence="6">
    <location>
        <begin position="165"/>
        <end position="258"/>
    </location>
</feature>
<dbReference type="InterPro" id="IPR001789">
    <property type="entry name" value="Sig_transdc_resp-reg_receiver"/>
</dbReference>
<dbReference type="GO" id="GO:0004672">
    <property type="term" value="F:protein kinase activity"/>
    <property type="evidence" value="ECO:0007669"/>
    <property type="project" value="UniProtKB-ARBA"/>
</dbReference>
<comment type="caution">
    <text evidence="7">The sequence shown here is derived from an EMBL/GenBank/DDBJ whole genome shotgun (WGS) entry which is preliminary data.</text>
</comment>
<dbReference type="PROSITE" id="PS50110">
    <property type="entry name" value="RESPONSE_REGULATORY"/>
    <property type="match status" value="1"/>
</dbReference>
<evidence type="ECO:0000256" key="2">
    <source>
        <dbReference type="PROSITE-ProRule" id="PRU00110"/>
    </source>
</evidence>
<dbReference type="InterPro" id="IPR008207">
    <property type="entry name" value="Sig_transdc_His_kin_Hpt_dom"/>
</dbReference>
<gene>
    <name evidence="7" type="ORF">C3942_17490</name>
</gene>
<name>A0A2S5TCC0_9GAMM</name>
<keyword evidence="1" id="KW-0902">Two-component regulatory system</keyword>
<accession>A0A2S5TCC0</accession>
<dbReference type="Gene3D" id="1.20.120.160">
    <property type="entry name" value="HPT domain"/>
    <property type="match status" value="1"/>
</dbReference>
<evidence type="ECO:0000313" key="7">
    <source>
        <dbReference type="EMBL" id="PPE72572.1"/>
    </source>
</evidence>
<evidence type="ECO:0000256" key="4">
    <source>
        <dbReference type="SAM" id="MobiDB-lite"/>
    </source>
</evidence>
<evidence type="ECO:0000256" key="1">
    <source>
        <dbReference type="ARBA" id="ARBA00023012"/>
    </source>
</evidence>
<sequence>MSRSAGPWIRAAHTDSAGLPRGNRRMNAEAGTEAMDCLVIDADAVSRRLAGLLLKRLGYTSAVSVGTAEEAPGSLGGLVLAGTDDRAEGIAALRSRMDPASGQSRLIAMVAAASEEARRACLRAGADAVLVKPLALQELAAALAPAAEAGDFNAEAWGELLEMFGADGAAQLAGAVIDDLPVQQQRMAAAIRDQDLPSLKRIAHALRGVSLQLGAGALAELCTQAEAAAAAGPASTATELGARLIARHEALAERLRNETARR</sequence>
<dbReference type="PROSITE" id="PS50894">
    <property type="entry name" value="HPT"/>
    <property type="match status" value="1"/>
</dbReference>
<organism evidence="7 8">
    <name type="scientific">Solimonas fluminis</name>
    <dbReference type="NCBI Taxonomy" id="2086571"/>
    <lineage>
        <taxon>Bacteria</taxon>
        <taxon>Pseudomonadati</taxon>
        <taxon>Pseudomonadota</taxon>
        <taxon>Gammaproteobacteria</taxon>
        <taxon>Nevskiales</taxon>
        <taxon>Nevskiaceae</taxon>
        <taxon>Solimonas</taxon>
    </lineage>
</organism>
<feature type="modified residue" description="Phosphohistidine" evidence="2">
    <location>
        <position position="204"/>
    </location>
</feature>
<dbReference type="GO" id="GO:0000160">
    <property type="term" value="P:phosphorelay signal transduction system"/>
    <property type="evidence" value="ECO:0007669"/>
    <property type="project" value="UniProtKB-KW"/>
</dbReference>
<dbReference type="EMBL" id="PSNW01000011">
    <property type="protein sequence ID" value="PPE72572.1"/>
    <property type="molecule type" value="Genomic_DNA"/>
</dbReference>
<dbReference type="InterPro" id="IPR036641">
    <property type="entry name" value="HPT_dom_sf"/>
</dbReference>
<comment type="caution">
    <text evidence="3">Lacks conserved residue(s) required for the propagation of feature annotation.</text>
</comment>
<dbReference type="Proteomes" id="UP000238220">
    <property type="component" value="Unassembled WGS sequence"/>
</dbReference>
<feature type="domain" description="Response regulatory" evidence="5">
    <location>
        <begin position="36"/>
        <end position="147"/>
    </location>
</feature>
<proteinExistence type="predicted"/>
<evidence type="ECO:0008006" key="9">
    <source>
        <dbReference type="Google" id="ProtNLM"/>
    </source>
</evidence>
<dbReference type="SUPFAM" id="SSF47226">
    <property type="entry name" value="Histidine-containing phosphotransfer domain, HPT domain"/>
    <property type="match status" value="1"/>
</dbReference>
<evidence type="ECO:0000259" key="5">
    <source>
        <dbReference type="PROSITE" id="PS50110"/>
    </source>
</evidence>
<dbReference type="AlphaFoldDB" id="A0A2S5TCC0"/>
<protein>
    <recommendedName>
        <fullName evidence="9">Response regulatory domain-containing protein</fullName>
    </recommendedName>
</protein>
<evidence type="ECO:0000313" key="8">
    <source>
        <dbReference type="Proteomes" id="UP000238220"/>
    </source>
</evidence>
<evidence type="ECO:0000256" key="3">
    <source>
        <dbReference type="PROSITE-ProRule" id="PRU00169"/>
    </source>
</evidence>
<dbReference type="InterPro" id="IPR011006">
    <property type="entry name" value="CheY-like_superfamily"/>
</dbReference>
<dbReference type="SUPFAM" id="SSF52172">
    <property type="entry name" value="CheY-like"/>
    <property type="match status" value="1"/>
</dbReference>
<evidence type="ECO:0000259" key="6">
    <source>
        <dbReference type="PROSITE" id="PS50894"/>
    </source>
</evidence>
<dbReference type="SMART" id="SM00448">
    <property type="entry name" value="REC"/>
    <property type="match status" value="1"/>
</dbReference>
<dbReference type="Gene3D" id="3.40.50.2300">
    <property type="match status" value="1"/>
</dbReference>
<dbReference type="OrthoDB" id="9800897at2"/>
<keyword evidence="8" id="KW-1185">Reference proteome</keyword>
<keyword evidence="2" id="KW-0597">Phosphoprotein</keyword>